<dbReference type="SUPFAM" id="SSF50978">
    <property type="entry name" value="WD40 repeat-like"/>
    <property type="match status" value="1"/>
</dbReference>
<sequence>MENPCGDRPDDLEITSIGSLYRGPWDKKYWSCSRGKDRYPYPVGYHAVRTHGGNICRMEIHEGPKGPLFVVTSTDGDCSTGQTPDIAWEQFQKKCSPRVKNWHGKRFSSKIDGVELFGFRNPFVQRLLRELVANVSGAAEHNFLSPYSNNRASKLDHEIQIQDAHTYPDLLLYLEKQQSTRKRSTKSKNSTKSLQKEARAKRICCDTGGGTSKQLRGFCSRATINGTKHCQEEHFSLSKSKCPTIHDTPNHFTYTPKGSTGALNDVTLEPDDTEGEGNGRNTGFATSVNNCSEHEDLGNSLLQETPVVEGDCSPFLGEGEQPAEVGNSDCVVEKHVISCEESKLEDCVDSRFTCPDSPPSNAENTLLDRSGDAQLEQGDSKDRSVDIHLEQGYSKDNDGEIPVLKMSASICVPDTCDAAKGDIAGFTSACCKGSPCSMKSEPAATKLMLRTSTSYDLEVISRTMPHISKHSSSKCVHPMQEEVWHYVKSSPDDALSKGMIKDSLPEVGSSSGSSGPGSEKNDLDLSRQELARSMMVFLLPQAVPLLKKTYVKRRSRHQNQEAKIDPSSILSRANSAEQKIGDCLTANVFQDNLGAGMLLQESENIHERKNDLYTLLNVNFQEKMTKTEHLVTGCTTNELLTNSGRSKDIKSIIPDSFEDDQYGHDTTIKRPSPTGFDDADDAPAVEIKQNIDASESLLNDAGGVREPSDCLIRTNECDGGAMLINELEKGENLLSDSLVAFLEEEFNDECMNGGEKKSSPGPCLNVNCTDDMMSLDPAFVKHDNSQHFISESMVKAEKEILISECMPQHISLGNGEANHFEQDPPASTPDFNNFGEKGIHEIVEPLEKGLKNSSQHDLVIFGVCSTVESRDVNIRKQVGWLHGQTVISGKGDSSICIPDAVLPTNGLPHDCGKAGKLLHSPHSTRKYDIPLSESIICRNCDSNALEACFAPKTFGTVEDGHSRPTKNIPNTDILFANEIDIDEHVHITNKMENTSTSAATLSTACPVFSQIQDGVRNVTGYKKFSNFSDPSLSCSTKNHADSISKLHSSKEFCIPQVQNVLEQSRNDVLGALSSSNKSPPTELTVSADCQVLLHDHLYQRNKFDAKSKKEFRDSMELVGCYLHPNPVLSIFLISKEDFLQICVLCGLLEGNDRYLFIYTVPRQEQSESCPSFIGYTSLVFPLFKGPSNGKIPYERSGLQFTPDGQSLVFLNSIRAPHCREQNVSCLCSMCRLGCSEENAVKVVQVKFGYVSPVIKLTTVERLSCLLVCEPNYLIAVEESGRLHVWIMNSTWSGKLEEFMLPSFDHIAPKVLELKRIPKHDFLIVGHNGIGGFGLWDISRQVLLAKFSAPGHMIFQILPVGVFSLQNKGILATSLEIKEHMKETANNWATEAVEDSFLLTSGENVAVWVLISAVSDLEAQHHRLVKEPCASSVGCWRLALLANNMVVVGSVLDPRASALDASADHGIIGTFEGLLYKWELSTGKKVATMHSFKCGSVSCIAVDAQSGVVAVAGDKCQLLLYTQQRGELQS</sequence>
<gene>
    <name evidence="5" type="primary">LOC103722881</name>
</gene>
<protein>
    <submittedName>
        <fullName evidence="5">Uncharacterized protein LOC103722881 isoform X1</fullName>
    </submittedName>
</protein>
<organism evidence="4 5">
    <name type="scientific">Phoenix dactylifera</name>
    <name type="common">Date palm</name>
    <dbReference type="NCBI Taxonomy" id="42345"/>
    <lineage>
        <taxon>Eukaryota</taxon>
        <taxon>Viridiplantae</taxon>
        <taxon>Streptophyta</taxon>
        <taxon>Embryophyta</taxon>
        <taxon>Tracheophyta</taxon>
        <taxon>Spermatophyta</taxon>
        <taxon>Magnoliopsida</taxon>
        <taxon>Liliopsida</taxon>
        <taxon>Arecaceae</taxon>
        <taxon>Coryphoideae</taxon>
        <taxon>Phoeniceae</taxon>
        <taxon>Phoenix</taxon>
    </lineage>
</organism>
<dbReference type="GO" id="GO:0005634">
    <property type="term" value="C:nucleus"/>
    <property type="evidence" value="ECO:0007669"/>
    <property type="project" value="UniProtKB-SubCell"/>
</dbReference>
<dbReference type="RefSeq" id="XP_017702102.2">
    <property type="nucleotide sequence ID" value="XM_017846613.3"/>
</dbReference>
<dbReference type="OrthoDB" id="1928087at2759"/>
<evidence type="ECO:0000256" key="3">
    <source>
        <dbReference type="SAM" id="MobiDB-lite"/>
    </source>
</evidence>
<dbReference type="InterPro" id="IPR036322">
    <property type="entry name" value="WD40_repeat_dom_sf"/>
</dbReference>
<feature type="region of interest" description="Disordered" evidence="3">
    <location>
        <begin position="660"/>
        <end position="680"/>
    </location>
</feature>
<keyword evidence="4" id="KW-1185">Reference proteome</keyword>
<dbReference type="InterPro" id="IPR003888">
    <property type="entry name" value="FYrich_N"/>
</dbReference>
<dbReference type="PROSITE" id="PS51543">
    <property type="entry name" value="FYRC"/>
    <property type="match status" value="1"/>
</dbReference>
<dbReference type="PANTHER" id="PTHR22715:SF1">
    <property type="entry name" value="DNA BINDING PROTEIN"/>
    <property type="match status" value="1"/>
</dbReference>
<dbReference type="GO" id="GO:0051726">
    <property type="term" value="P:regulation of cell cycle"/>
    <property type="evidence" value="ECO:0007669"/>
    <property type="project" value="TreeGrafter"/>
</dbReference>
<proteinExistence type="predicted"/>
<dbReference type="GO" id="GO:0140993">
    <property type="term" value="F:histone modifying activity"/>
    <property type="evidence" value="ECO:0007669"/>
    <property type="project" value="UniProtKB-ARBA"/>
</dbReference>
<dbReference type="InterPro" id="IPR003889">
    <property type="entry name" value="FYrich_C"/>
</dbReference>
<evidence type="ECO:0000256" key="1">
    <source>
        <dbReference type="ARBA" id="ARBA00004123"/>
    </source>
</evidence>
<dbReference type="Pfam" id="PF05965">
    <property type="entry name" value="FYRC"/>
    <property type="match status" value="1"/>
</dbReference>
<evidence type="ECO:0000256" key="2">
    <source>
        <dbReference type="ARBA" id="ARBA00023242"/>
    </source>
</evidence>
<comment type="subcellular location">
    <subcellularLocation>
        <location evidence="1">Nucleus</location>
    </subcellularLocation>
</comment>
<name>A0A8B7MXC1_PHODC</name>
<accession>A0A8B7MXC1</accession>
<dbReference type="PANTHER" id="PTHR22715">
    <property type="entry name" value="TRANSFORMING GROWTH FACTOR BETA REGULATED GENE 1"/>
    <property type="match status" value="1"/>
</dbReference>
<dbReference type="InterPro" id="IPR040092">
    <property type="entry name" value="TBRG1"/>
</dbReference>
<keyword evidence="2" id="KW-0539">Nucleus</keyword>
<feature type="region of interest" description="Disordered" evidence="3">
    <location>
        <begin position="497"/>
        <end position="523"/>
    </location>
</feature>
<evidence type="ECO:0000313" key="4">
    <source>
        <dbReference type="Proteomes" id="UP000228380"/>
    </source>
</evidence>
<feature type="compositionally biased region" description="Low complexity" evidence="3">
    <location>
        <begin position="508"/>
        <end position="518"/>
    </location>
</feature>
<dbReference type="Proteomes" id="UP000228380">
    <property type="component" value="Chromosome 4"/>
</dbReference>
<evidence type="ECO:0000313" key="5">
    <source>
        <dbReference type="RefSeq" id="XP_017702102.2"/>
    </source>
</evidence>
<dbReference type="PROSITE" id="PS51542">
    <property type="entry name" value="FYRN"/>
    <property type="match status" value="1"/>
</dbReference>
<dbReference type="KEGG" id="pda:103722881"/>
<reference evidence="5" key="2">
    <citation type="submission" date="2025-08" db="UniProtKB">
        <authorList>
            <consortium name="RefSeq"/>
        </authorList>
    </citation>
    <scope>IDENTIFICATION</scope>
    <source>
        <tissue evidence="5">Young leaves</tissue>
    </source>
</reference>
<dbReference type="GeneID" id="103722881"/>
<reference evidence="4" key="1">
    <citation type="journal article" date="2019" name="Nat. Commun.">
        <title>Genome-wide association mapping of date palm fruit traits.</title>
        <authorList>
            <person name="Hazzouri K.M."/>
            <person name="Gros-Balthazard M."/>
            <person name="Flowers J.M."/>
            <person name="Copetti D."/>
            <person name="Lemansour A."/>
            <person name="Lebrun M."/>
            <person name="Masmoudi K."/>
            <person name="Ferrand S."/>
            <person name="Dhar M.I."/>
            <person name="Fresquez Z.A."/>
            <person name="Rosas U."/>
            <person name="Zhang J."/>
            <person name="Talag J."/>
            <person name="Lee S."/>
            <person name="Kudrna D."/>
            <person name="Powell R.F."/>
            <person name="Leitch I.J."/>
            <person name="Krueger R.R."/>
            <person name="Wing R.A."/>
            <person name="Amiri K.M.A."/>
            <person name="Purugganan M.D."/>
        </authorList>
    </citation>
    <scope>NUCLEOTIDE SEQUENCE [LARGE SCALE GENOMIC DNA]</scope>
    <source>
        <strain evidence="4">cv. Khalas</strain>
    </source>
</reference>
<dbReference type="Gene3D" id="3.30.160.360">
    <property type="match status" value="1"/>
</dbReference>